<dbReference type="EMBL" id="PRLP01000012">
    <property type="protein sequence ID" value="PPC78651.1"/>
    <property type="molecule type" value="Genomic_DNA"/>
</dbReference>
<gene>
    <name evidence="1" type="ORF">C4K68_03850</name>
</gene>
<comment type="caution">
    <text evidence="1">The sequence shown here is derived from an EMBL/GenBank/DDBJ whole genome shotgun (WGS) entry which is preliminary data.</text>
</comment>
<dbReference type="AlphaFoldDB" id="A0A2S5KUV9"/>
<reference evidence="1 2" key="1">
    <citation type="submission" date="2018-02" db="EMBL/GenBank/DDBJ databases">
        <title>novel marine gammaproteobacteria from coastal saline agro ecosystem.</title>
        <authorList>
            <person name="Krishnan R."/>
            <person name="Ramesh Kumar N."/>
        </authorList>
    </citation>
    <scope>NUCLEOTIDE SEQUENCE [LARGE SCALE GENOMIC DNA]</scope>
    <source>
        <strain evidence="1 2">228</strain>
    </source>
</reference>
<sequence>MANSSSLQPASGKFKPARPVKTGMLALEGKEYQVRITRNGKTSSADGNQPLQAVFRALSVVAGSPRAPEVKSQGGHLAHRLSAMLQGE</sequence>
<organism evidence="1 2">
    <name type="scientific">Proteobacteria bacterium 228</name>
    <dbReference type="NCBI Taxonomy" id="2083153"/>
    <lineage>
        <taxon>Bacteria</taxon>
        <taxon>Pseudomonadati</taxon>
        <taxon>Pseudomonadota</taxon>
    </lineage>
</organism>
<evidence type="ECO:0000313" key="1">
    <source>
        <dbReference type="EMBL" id="PPC78651.1"/>
    </source>
</evidence>
<name>A0A2S5KUV9_9PROT</name>
<accession>A0A2S5KUV9</accession>
<evidence type="ECO:0000313" key="2">
    <source>
        <dbReference type="Proteomes" id="UP000238196"/>
    </source>
</evidence>
<protein>
    <submittedName>
        <fullName evidence="1">Uncharacterized protein</fullName>
    </submittedName>
</protein>
<proteinExistence type="predicted"/>
<dbReference type="Proteomes" id="UP000238196">
    <property type="component" value="Unassembled WGS sequence"/>
</dbReference>